<keyword evidence="5 11" id="KW-1133">Transmembrane helix</keyword>
<evidence type="ECO:0000256" key="7">
    <source>
        <dbReference type="ARBA" id="ARBA00023157"/>
    </source>
</evidence>
<sequence>MKPGAILVIVAFLLTRIRHGLACTSGSIRLVGGTSTSEGRVEVCSSAGAWGTVCDDYWDNTDASVACRQLGYDSDSTRIWNSNPYSGMIRLQGGVYSNEGRVEVYCNGRWGTICDDGFSSTDARTVCKQLGYSYYSRYDHLSLPGSSSQPIWSTQFSSSSSSTCFNSRNSCPSSSITSCSHSEDVTVSCSYSSLYTNTATQGHCNTSDTTGDDNISTIEGTVGSVLILVIAYIVCCIICCVASSKKKSKSDTSRRPVIFLLTSISGSQRQFTTQQHNASSTSEKGEVGLRSGEPPQYNELFKTN</sequence>
<evidence type="ECO:0000256" key="9">
    <source>
        <dbReference type="PROSITE-ProRule" id="PRU00196"/>
    </source>
</evidence>
<protein>
    <recommendedName>
        <fullName evidence="13">SRCR domain-containing protein</fullName>
    </recommendedName>
</protein>
<evidence type="ECO:0000259" key="13">
    <source>
        <dbReference type="PROSITE" id="PS50287"/>
    </source>
</evidence>
<feature type="region of interest" description="Disordered" evidence="10">
    <location>
        <begin position="272"/>
        <end position="304"/>
    </location>
</feature>
<feature type="signal peptide" evidence="12">
    <location>
        <begin position="1"/>
        <end position="22"/>
    </location>
</feature>
<keyword evidence="6 11" id="KW-0472">Membrane</keyword>
<dbReference type="Pfam" id="PF00530">
    <property type="entry name" value="SRCR"/>
    <property type="match status" value="2"/>
</dbReference>
<proteinExistence type="predicted"/>
<dbReference type="PANTHER" id="PTHR48071:SF28">
    <property type="entry name" value="SRCR DOMAIN-CONTAINING PROTEIN"/>
    <property type="match status" value="1"/>
</dbReference>
<evidence type="ECO:0000256" key="4">
    <source>
        <dbReference type="ARBA" id="ARBA00022737"/>
    </source>
</evidence>
<dbReference type="Gene3D" id="3.10.250.10">
    <property type="entry name" value="SRCR-like domain"/>
    <property type="match status" value="2"/>
</dbReference>
<feature type="chain" id="PRO_5010880267" description="SRCR domain-containing protein" evidence="12">
    <location>
        <begin position="23"/>
        <end position="304"/>
    </location>
</feature>
<dbReference type="GO" id="GO:0016020">
    <property type="term" value="C:membrane"/>
    <property type="evidence" value="ECO:0007669"/>
    <property type="project" value="UniProtKB-SubCell"/>
</dbReference>
<dbReference type="OrthoDB" id="536948at2759"/>
<feature type="compositionally biased region" description="Polar residues" evidence="10">
    <location>
        <begin position="272"/>
        <end position="282"/>
    </location>
</feature>
<evidence type="ECO:0000256" key="6">
    <source>
        <dbReference type="ARBA" id="ARBA00023136"/>
    </source>
</evidence>
<dbReference type="PANTHER" id="PTHR48071">
    <property type="entry name" value="SRCR DOMAIN-CONTAINING PROTEIN"/>
    <property type="match status" value="1"/>
</dbReference>
<dbReference type="PROSITE" id="PS50287">
    <property type="entry name" value="SRCR_2"/>
    <property type="match status" value="2"/>
</dbReference>
<keyword evidence="2 11" id="KW-0812">Transmembrane</keyword>
<dbReference type="PRINTS" id="PR00258">
    <property type="entry name" value="SPERACTRCPTR"/>
</dbReference>
<evidence type="ECO:0000256" key="12">
    <source>
        <dbReference type="SAM" id="SignalP"/>
    </source>
</evidence>
<dbReference type="STRING" id="400682.A0A1X7U3S3"/>
<keyword evidence="4" id="KW-0677">Repeat</keyword>
<dbReference type="SUPFAM" id="SSF56487">
    <property type="entry name" value="SRCR-like"/>
    <property type="match status" value="2"/>
</dbReference>
<dbReference type="SMART" id="SM00202">
    <property type="entry name" value="SR"/>
    <property type="match status" value="2"/>
</dbReference>
<dbReference type="InParanoid" id="A0A1X7U3S3"/>
<name>A0A1X7U3S3_AMPQE</name>
<evidence type="ECO:0000313" key="14">
    <source>
        <dbReference type="EnsemblMetazoa" id="Aqu2.1.22096_001"/>
    </source>
</evidence>
<organism evidence="14">
    <name type="scientific">Amphimedon queenslandica</name>
    <name type="common">Sponge</name>
    <dbReference type="NCBI Taxonomy" id="400682"/>
    <lineage>
        <taxon>Eukaryota</taxon>
        <taxon>Metazoa</taxon>
        <taxon>Porifera</taxon>
        <taxon>Demospongiae</taxon>
        <taxon>Heteroscleromorpha</taxon>
        <taxon>Haplosclerida</taxon>
        <taxon>Niphatidae</taxon>
        <taxon>Amphimedon</taxon>
    </lineage>
</organism>
<keyword evidence="8" id="KW-0325">Glycoprotein</keyword>
<dbReference type="InterPro" id="IPR036772">
    <property type="entry name" value="SRCR-like_dom_sf"/>
</dbReference>
<comment type="subcellular location">
    <subcellularLocation>
        <location evidence="1">Membrane</location>
        <topology evidence="1">Single-pass membrane protein</topology>
    </subcellularLocation>
</comment>
<evidence type="ECO:0000256" key="1">
    <source>
        <dbReference type="ARBA" id="ARBA00004167"/>
    </source>
</evidence>
<dbReference type="AlphaFoldDB" id="A0A1X7U3S3"/>
<evidence type="ECO:0000256" key="3">
    <source>
        <dbReference type="ARBA" id="ARBA00022729"/>
    </source>
</evidence>
<feature type="domain" description="SRCR" evidence="13">
    <location>
        <begin position="28"/>
        <end position="71"/>
    </location>
</feature>
<feature type="domain" description="SRCR" evidence="13">
    <location>
        <begin position="89"/>
        <end position="190"/>
    </location>
</feature>
<comment type="caution">
    <text evidence="9">Lacks conserved residue(s) required for the propagation of feature annotation.</text>
</comment>
<evidence type="ECO:0000256" key="2">
    <source>
        <dbReference type="ARBA" id="ARBA00022692"/>
    </source>
</evidence>
<reference evidence="14" key="1">
    <citation type="submission" date="2017-05" db="UniProtKB">
        <authorList>
            <consortium name="EnsemblMetazoa"/>
        </authorList>
    </citation>
    <scope>IDENTIFICATION</scope>
</reference>
<keyword evidence="3 12" id="KW-0732">Signal</keyword>
<accession>A0A1X7U3S3</accession>
<evidence type="ECO:0000256" key="8">
    <source>
        <dbReference type="ARBA" id="ARBA00023180"/>
    </source>
</evidence>
<dbReference type="EnsemblMetazoa" id="Aqu2.1.22096_001">
    <property type="protein sequence ID" value="Aqu2.1.22096_001"/>
    <property type="gene ID" value="Aqu2.1.22096"/>
</dbReference>
<evidence type="ECO:0000256" key="10">
    <source>
        <dbReference type="SAM" id="MobiDB-lite"/>
    </source>
</evidence>
<dbReference type="InterPro" id="IPR001190">
    <property type="entry name" value="SRCR"/>
</dbReference>
<feature type="transmembrane region" description="Helical" evidence="11">
    <location>
        <begin position="222"/>
        <end position="244"/>
    </location>
</feature>
<evidence type="ECO:0000256" key="11">
    <source>
        <dbReference type="SAM" id="Phobius"/>
    </source>
</evidence>
<dbReference type="PROSITE" id="PS00420">
    <property type="entry name" value="SRCR_1"/>
    <property type="match status" value="1"/>
</dbReference>
<dbReference type="FunFam" id="3.10.250.10:FF:000016">
    <property type="entry name" value="Scavenger receptor cysteine-rich protein type 12"/>
    <property type="match status" value="1"/>
</dbReference>
<evidence type="ECO:0000256" key="5">
    <source>
        <dbReference type="ARBA" id="ARBA00022989"/>
    </source>
</evidence>
<keyword evidence="7" id="KW-1015">Disulfide bond</keyword>